<dbReference type="Pfam" id="PF10722">
    <property type="entry name" value="YbjN"/>
    <property type="match status" value="1"/>
</dbReference>
<accession>A0A6J6Y5U2</accession>
<dbReference type="InterPro" id="IPR019660">
    <property type="entry name" value="Put_sensory_transdc_reg_YbjN"/>
</dbReference>
<reference evidence="1" key="1">
    <citation type="submission" date="2020-05" db="EMBL/GenBank/DDBJ databases">
        <authorList>
            <person name="Chiriac C."/>
            <person name="Salcher M."/>
            <person name="Ghai R."/>
            <person name="Kavagutti S V."/>
        </authorList>
    </citation>
    <scope>NUCLEOTIDE SEQUENCE</scope>
</reference>
<proteinExistence type="predicted"/>
<name>A0A6J6Y5U2_9ZZZZ</name>
<gene>
    <name evidence="1" type="ORF">UFOPK2996_01240</name>
</gene>
<dbReference type="SUPFAM" id="SSF69635">
    <property type="entry name" value="Type III secretory system chaperone-like"/>
    <property type="match status" value="1"/>
</dbReference>
<sequence>MRFGCDGRDAATIYFDLHQRTLRHELYFLPAPEDQARKAELAIWVLQRNHDLYGTRFSMGPEGDIYLTGRLALEHLTVGELDRIIGVLYEVVERWFGAAVKIAYGPRT</sequence>
<dbReference type="Gene3D" id="3.30.1460.10">
    <property type="match status" value="1"/>
</dbReference>
<dbReference type="AlphaFoldDB" id="A0A6J6Y5U2"/>
<dbReference type="EMBL" id="CAFAAH010000188">
    <property type="protein sequence ID" value="CAB4804289.1"/>
    <property type="molecule type" value="Genomic_DNA"/>
</dbReference>
<protein>
    <submittedName>
        <fullName evidence="1">Unannotated protein</fullName>
    </submittedName>
</protein>
<evidence type="ECO:0000313" key="1">
    <source>
        <dbReference type="EMBL" id="CAB4804289.1"/>
    </source>
</evidence>
<organism evidence="1">
    <name type="scientific">freshwater metagenome</name>
    <dbReference type="NCBI Taxonomy" id="449393"/>
    <lineage>
        <taxon>unclassified sequences</taxon>
        <taxon>metagenomes</taxon>
        <taxon>ecological metagenomes</taxon>
    </lineage>
</organism>